<name>A0ABY8NFH0_9GAMM</name>
<accession>A0ABY8NFH0</accession>
<dbReference type="RefSeq" id="WP_280321586.1">
    <property type="nucleotide sequence ID" value="NZ_CP118605.1"/>
</dbReference>
<feature type="transmembrane region" description="Helical" evidence="1">
    <location>
        <begin position="12"/>
        <end position="31"/>
    </location>
</feature>
<evidence type="ECO:0000256" key="1">
    <source>
        <dbReference type="SAM" id="Phobius"/>
    </source>
</evidence>
<gene>
    <name evidence="2" type="ORF">PVT68_05170</name>
</gene>
<evidence type="ECO:0000313" key="3">
    <source>
        <dbReference type="Proteomes" id="UP001236500"/>
    </source>
</evidence>
<keyword evidence="1" id="KW-0472">Membrane</keyword>
<organism evidence="2 3">
    <name type="scientific">Microbulbifer bruguierae</name>
    <dbReference type="NCBI Taxonomy" id="3029061"/>
    <lineage>
        <taxon>Bacteria</taxon>
        <taxon>Pseudomonadati</taxon>
        <taxon>Pseudomonadota</taxon>
        <taxon>Gammaproteobacteria</taxon>
        <taxon>Cellvibrionales</taxon>
        <taxon>Microbulbiferaceae</taxon>
        <taxon>Microbulbifer</taxon>
    </lineage>
</organism>
<keyword evidence="1" id="KW-1133">Transmembrane helix</keyword>
<evidence type="ECO:0000313" key="2">
    <source>
        <dbReference type="EMBL" id="WGL17685.1"/>
    </source>
</evidence>
<protein>
    <submittedName>
        <fullName evidence="2">Uncharacterized protein</fullName>
    </submittedName>
</protein>
<dbReference type="EMBL" id="CP118605">
    <property type="protein sequence ID" value="WGL17685.1"/>
    <property type="molecule type" value="Genomic_DNA"/>
</dbReference>
<reference evidence="2 3" key="1">
    <citation type="submission" date="2023-02" db="EMBL/GenBank/DDBJ databases">
        <title>Description and genomic characterization of Microbulbifer bruguierae sp. nov., isolated from the sediment of mangrove plant Bruguiera sexangula.</title>
        <authorList>
            <person name="Long M."/>
        </authorList>
    </citation>
    <scope>NUCLEOTIDE SEQUENCE [LARGE SCALE GENOMIC DNA]</scope>
    <source>
        <strain evidence="2 3">H12</strain>
    </source>
</reference>
<keyword evidence="3" id="KW-1185">Reference proteome</keyword>
<proteinExistence type="predicted"/>
<keyword evidence="1" id="KW-0812">Transmembrane</keyword>
<feature type="transmembrane region" description="Helical" evidence="1">
    <location>
        <begin position="76"/>
        <end position="96"/>
    </location>
</feature>
<sequence length="100" mass="11102">MDIKTAKESLNYAIIPFAVGILEVLTNGFLGRESDTKLVLITCFVMAIIVYVASYASKIYVLKNKENFGRANPIVFFQSPIFWCTVTSVLILGAVLRHNA</sequence>
<dbReference type="Proteomes" id="UP001236500">
    <property type="component" value="Chromosome"/>
</dbReference>
<feature type="transmembrane region" description="Helical" evidence="1">
    <location>
        <begin position="38"/>
        <end position="56"/>
    </location>
</feature>